<protein>
    <submittedName>
        <fullName evidence="2">Uncharacterized protein</fullName>
    </submittedName>
</protein>
<evidence type="ECO:0000313" key="3">
    <source>
        <dbReference type="Proteomes" id="UP000651452"/>
    </source>
</evidence>
<reference evidence="2" key="1">
    <citation type="submission" date="2018-12" db="EMBL/GenBank/DDBJ databases">
        <authorList>
            <person name="Syme R.A."/>
            <person name="Farfan-Caceres L."/>
            <person name="Lichtenzveig J."/>
        </authorList>
    </citation>
    <scope>NUCLEOTIDE SEQUENCE</scope>
    <source>
        <strain evidence="2">Al4</strain>
    </source>
</reference>
<gene>
    <name evidence="2" type="ORF">EKO04_000288</name>
</gene>
<dbReference type="AlphaFoldDB" id="A0A8H7JD54"/>
<organism evidence="2 3">
    <name type="scientific">Ascochyta lentis</name>
    <dbReference type="NCBI Taxonomy" id="205686"/>
    <lineage>
        <taxon>Eukaryota</taxon>
        <taxon>Fungi</taxon>
        <taxon>Dikarya</taxon>
        <taxon>Ascomycota</taxon>
        <taxon>Pezizomycotina</taxon>
        <taxon>Dothideomycetes</taxon>
        <taxon>Pleosporomycetidae</taxon>
        <taxon>Pleosporales</taxon>
        <taxon>Pleosporineae</taxon>
        <taxon>Didymellaceae</taxon>
        <taxon>Ascochyta</taxon>
    </lineage>
</organism>
<feature type="chain" id="PRO_5034485770" evidence="1">
    <location>
        <begin position="17"/>
        <end position="110"/>
    </location>
</feature>
<feature type="signal peptide" evidence="1">
    <location>
        <begin position="1"/>
        <end position="16"/>
    </location>
</feature>
<evidence type="ECO:0000313" key="2">
    <source>
        <dbReference type="EMBL" id="KAF9700888.1"/>
    </source>
</evidence>
<keyword evidence="3" id="KW-1185">Reference proteome</keyword>
<name>A0A8H7JD54_9PLEO</name>
<dbReference type="Proteomes" id="UP000651452">
    <property type="component" value="Unassembled WGS sequence"/>
</dbReference>
<comment type="caution">
    <text evidence="2">The sequence shown here is derived from an EMBL/GenBank/DDBJ whole genome shotgun (WGS) entry which is preliminary data.</text>
</comment>
<dbReference type="EMBL" id="RZGK01000002">
    <property type="protein sequence ID" value="KAF9700888.1"/>
    <property type="molecule type" value="Genomic_DNA"/>
</dbReference>
<dbReference type="OrthoDB" id="10374692at2759"/>
<evidence type="ECO:0000256" key="1">
    <source>
        <dbReference type="SAM" id="SignalP"/>
    </source>
</evidence>
<keyword evidence="1" id="KW-0732">Signal</keyword>
<proteinExistence type="predicted"/>
<reference evidence="2" key="2">
    <citation type="submission" date="2020-09" db="EMBL/GenBank/DDBJ databases">
        <title>Reference genome assembly for Australian Ascochyta lentis isolate Al4.</title>
        <authorList>
            <person name="Lee R.C."/>
            <person name="Farfan-Caceres L.M."/>
            <person name="Debler J.W."/>
            <person name="Williams A.H."/>
            <person name="Henares B.M."/>
        </authorList>
    </citation>
    <scope>NUCLEOTIDE SEQUENCE</scope>
    <source>
        <strain evidence="2">Al4</strain>
    </source>
</reference>
<accession>A0A8H7JD54</accession>
<sequence>MLCSIIVASLAALVAAAPMDMENLKQAVDTSYGAYGKYAKYNDYGTYPGSVEEAAHAMANSKRDMMKTDVKPAADTSYGAYGAYGKYSEYETYPDGVEEASVRMKKGMMQ</sequence>